<dbReference type="Gene3D" id="1.10.510.10">
    <property type="entry name" value="Transferase(Phosphotransferase) domain 1"/>
    <property type="match status" value="1"/>
</dbReference>
<dbReference type="Gene3D" id="3.30.200.20">
    <property type="entry name" value="Phosphorylase Kinase, domain 1"/>
    <property type="match status" value="1"/>
</dbReference>
<evidence type="ECO:0000313" key="3">
    <source>
        <dbReference type="Proteomes" id="UP000503447"/>
    </source>
</evidence>
<dbReference type="InterPro" id="IPR000719">
    <property type="entry name" value="Prot_kinase_dom"/>
</dbReference>
<proteinExistence type="predicted"/>
<dbReference type="InterPro" id="IPR053235">
    <property type="entry name" value="Ser_Thr_kinase"/>
</dbReference>
<organism evidence="2 3">
    <name type="scientific">Frigoriglobus tundricola</name>
    <dbReference type="NCBI Taxonomy" id="2774151"/>
    <lineage>
        <taxon>Bacteria</taxon>
        <taxon>Pseudomonadati</taxon>
        <taxon>Planctomycetota</taxon>
        <taxon>Planctomycetia</taxon>
        <taxon>Gemmatales</taxon>
        <taxon>Gemmataceae</taxon>
        <taxon>Frigoriglobus</taxon>
    </lineage>
</organism>
<dbReference type="Proteomes" id="UP000503447">
    <property type="component" value="Chromosome"/>
</dbReference>
<evidence type="ECO:0000313" key="2">
    <source>
        <dbReference type="EMBL" id="QJX00371.1"/>
    </source>
</evidence>
<dbReference type="Pfam" id="PF00069">
    <property type="entry name" value="Pkinase"/>
    <property type="match status" value="1"/>
</dbReference>
<protein>
    <recommendedName>
        <fullName evidence="1">Protein kinase domain-containing protein</fullName>
    </recommendedName>
</protein>
<name>A0A6M5Z4E6_9BACT</name>
<dbReference type="GO" id="GO:0005737">
    <property type="term" value="C:cytoplasm"/>
    <property type="evidence" value="ECO:0007669"/>
    <property type="project" value="TreeGrafter"/>
</dbReference>
<dbReference type="AlphaFoldDB" id="A0A6M5Z4E6"/>
<keyword evidence="3" id="KW-1185">Reference proteome</keyword>
<evidence type="ECO:0000259" key="1">
    <source>
        <dbReference type="PROSITE" id="PS50011"/>
    </source>
</evidence>
<dbReference type="SUPFAM" id="SSF56112">
    <property type="entry name" value="Protein kinase-like (PK-like)"/>
    <property type="match status" value="1"/>
</dbReference>
<dbReference type="InterPro" id="IPR011009">
    <property type="entry name" value="Kinase-like_dom_sf"/>
</dbReference>
<dbReference type="EMBL" id="CP053452">
    <property type="protein sequence ID" value="QJX00371.1"/>
    <property type="molecule type" value="Genomic_DNA"/>
</dbReference>
<dbReference type="RefSeq" id="WP_171475128.1">
    <property type="nucleotide sequence ID" value="NZ_CP053452.2"/>
</dbReference>
<dbReference type="InterPro" id="IPR008271">
    <property type="entry name" value="Ser/Thr_kinase_AS"/>
</dbReference>
<dbReference type="PROSITE" id="PS50011">
    <property type="entry name" value="PROTEIN_KINASE_DOM"/>
    <property type="match status" value="1"/>
</dbReference>
<reference evidence="3" key="1">
    <citation type="submission" date="2020-05" db="EMBL/GenBank/DDBJ databases">
        <title>Frigoriglobus tundricola gen. nov., sp. nov., a psychrotolerant cellulolytic planctomycete of the family Gemmataceae with two divergent copies of 16S rRNA gene.</title>
        <authorList>
            <person name="Kulichevskaya I.S."/>
            <person name="Ivanova A.A."/>
            <person name="Naumoff D.G."/>
            <person name="Beletsky A.V."/>
            <person name="Rijpstra W.I.C."/>
            <person name="Sinninghe Damste J.S."/>
            <person name="Mardanov A.V."/>
            <person name="Ravin N.V."/>
            <person name="Dedysh S.N."/>
        </authorList>
    </citation>
    <scope>NUCLEOTIDE SEQUENCE [LARGE SCALE GENOMIC DNA]</scope>
    <source>
        <strain evidence="3">PL17</strain>
    </source>
</reference>
<dbReference type="KEGG" id="ftj:FTUN_8000"/>
<gene>
    <name evidence="2" type="ORF">FTUN_8000</name>
</gene>
<dbReference type="SMART" id="SM00220">
    <property type="entry name" value="S_TKc"/>
    <property type="match status" value="1"/>
</dbReference>
<dbReference type="CDD" id="cd14014">
    <property type="entry name" value="STKc_PknB_like"/>
    <property type="match status" value="1"/>
</dbReference>
<dbReference type="PANTHER" id="PTHR24361">
    <property type="entry name" value="MITOGEN-ACTIVATED KINASE KINASE KINASE"/>
    <property type="match status" value="1"/>
</dbReference>
<sequence length="289" mass="33123">MAEVNQTLDGYRLRSLLQTGQTSQVFEVVELKSNRHFAMKLLLPEAAEKPEQRRALFNEAEVGIKLTHQNVIRITRVSRSQATPHFIMEFFPSGSLRLRLQAKDFAFIKEHARKIFKGAATGLAYMNAMGYVHRDVKPDNILVNSIGDTKMIDFAISRKAPTGFARWFHRRGRPQGTPSFMSPEQIRDEILDGRADIYSYACTLYELTTGRPPFRGNSMNDLLGRHFTEKPLPPSAHNADLTDEFSAFVLKMLAKKKTDRPENFHQVLIELRKVRQIYKSVPEKSLEDE</sequence>
<accession>A0A6M5Z4E6</accession>
<dbReference type="PIRSF" id="PIRSF000654">
    <property type="entry name" value="Integrin-linked_kinase"/>
    <property type="match status" value="1"/>
</dbReference>
<dbReference type="PROSITE" id="PS00108">
    <property type="entry name" value="PROTEIN_KINASE_ST"/>
    <property type="match status" value="1"/>
</dbReference>
<dbReference type="GO" id="GO:0005524">
    <property type="term" value="F:ATP binding"/>
    <property type="evidence" value="ECO:0007669"/>
    <property type="project" value="InterPro"/>
</dbReference>
<feature type="domain" description="Protein kinase" evidence="1">
    <location>
        <begin position="11"/>
        <end position="278"/>
    </location>
</feature>
<dbReference type="GO" id="GO:0004674">
    <property type="term" value="F:protein serine/threonine kinase activity"/>
    <property type="evidence" value="ECO:0007669"/>
    <property type="project" value="TreeGrafter"/>
</dbReference>